<protein>
    <submittedName>
        <fullName evidence="10">Acyl-CoA dehydrogenase</fullName>
    </submittedName>
</protein>
<comment type="similarity">
    <text evidence="2 6">Belongs to the acyl-CoA dehydrogenase family.</text>
</comment>
<evidence type="ECO:0000256" key="1">
    <source>
        <dbReference type="ARBA" id="ARBA00001974"/>
    </source>
</evidence>
<keyword evidence="4 6" id="KW-0274">FAD</keyword>
<dbReference type="Gene3D" id="1.20.140.10">
    <property type="entry name" value="Butyryl-CoA Dehydrogenase, subunit A, domain 3"/>
    <property type="match status" value="1"/>
</dbReference>
<dbReference type="PANTHER" id="PTHR43292:SF3">
    <property type="entry name" value="ACYL-COA DEHYDROGENASE FADE29"/>
    <property type="match status" value="1"/>
</dbReference>
<gene>
    <name evidence="10" type="ORF">F0U47_03070</name>
</gene>
<dbReference type="Pfam" id="PF02770">
    <property type="entry name" value="Acyl-CoA_dh_M"/>
    <property type="match status" value="1"/>
</dbReference>
<reference evidence="10 11" key="2">
    <citation type="submission" date="2019-09" db="EMBL/GenBank/DDBJ databases">
        <authorList>
            <person name="Jin C."/>
        </authorList>
    </citation>
    <scope>NUCLEOTIDE SEQUENCE [LARGE SCALE GENOMIC DNA]</scope>
    <source>
        <strain evidence="10 11">BN140041</strain>
    </source>
</reference>
<dbReference type="SUPFAM" id="SSF56645">
    <property type="entry name" value="Acyl-CoA dehydrogenase NM domain-like"/>
    <property type="match status" value="1"/>
</dbReference>
<comment type="cofactor">
    <cofactor evidence="1 6">
        <name>FAD</name>
        <dbReference type="ChEBI" id="CHEBI:57692"/>
    </cofactor>
</comment>
<dbReference type="InterPro" id="IPR009075">
    <property type="entry name" value="AcylCo_DH/oxidase_C"/>
</dbReference>
<dbReference type="GO" id="GO:0050660">
    <property type="term" value="F:flavin adenine dinucleotide binding"/>
    <property type="evidence" value="ECO:0007669"/>
    <property type="project" value="InterPro"/>
</dbReference>
<dbReference type="Gene3D" id="1.10.540.10">
    <property type="entry name" value="Acyl-CoA dehydrogenase/oxidase, N-terminal domain"/>
    <property type="match status" value="1"/>
</dbReference>
<evidence type="ECO:0000313" key="11">
    <source>
        <dbReference type="Proteomes" id="UP000324351"/>
    </source>
</evidence>
<accession>A0A5B1M9G5</accession>
<evidence type="ECO:0000259" key="8">
    <source>
        <dbReference type="Pfam" id="PF02770"/>
    </source>
</evidence>
<dbReference type="Pfam" id="PF02771">
    <property type="entry name" value="Acyl-CoA_dh_N"/>
    <property type="match status" value="1"/>
</dbReference>
<feature type="domain" description="Acyl-CoA oxidase/dehydrogenase middle" evidence="8">
    <location>
        <begin position="160"/>
        <end position="251"/>
    </location>
</feature>
<dbReference type="InterPro" id="IPR046373">
    <property type="entry name" value="Acyl-CoA_Oxase/DH_mid-dom_sf"/>
</dbReference>
<dbReference type="InterPro" id="IPR013786">
    <property type="entry name" value="AcylCoA_DH/ox_N"/>
</dbReference>
<keyword evidence="11" id="KW-1185">Reference proteome</keyword>
<sequence length="429" mass="47137">MGTTSRRTRSSSAATWHGDPYQAFAWYAGRVDLTESAADRAFRDEVRTWLAEHLVGEWCDLQGLGGPGRDHEAFEERLAWNRLLAEHGWTCLGWPEEYGGRGLSLWQQVIFHEEYARADAPHGVNHLGETLLGPTLIAFGSDAQKERFLPRIRAVEELWAQGYSEPDAGSDLANVQTKARLEGDEWLVDGQKVWTSNAHLSDWCFVIARTEPGSTRHHGLSFLLVPLRQDGVEIRPIEQLTSGSEFNEVFFTGARTSADLVVGEPGQGWGVAMGLLGFERGVSTLGQTVGFARELDDVVARARQNGSIDDPVVRDRLARLKVELSAIRSFALRALALVEGGQDSAAGGGAGSIFKLAWANWHRQLGEVAMDVAGASGLLTQGTSTPYDLDEHQRLYLFSRSDTIYGGSDEVQKNILAERVLGLPKEPRG</sequence>
<dbReference type="PANTHER" id="PTHR43292">
    <property type="entry name" value="ACYL-COA DEHYDROGENASE"/>
    <property type="match status" value="1"/>
</dbReference>
<dbReference type="InterPro" id="IPR036250">
    <property type="entry name" value="AcylCo_DH-like_C"/>
</dbReference>
<keyword evidence="5 6" id="KW-0560">Oxidoreductase</keyword>
<name>A0A5B1M9G5_9ACTN</name>
<evidence type="ECO:0000256" key="2">
    <source>
        <dbReference type="ARBA" id="ARBA00009347"/>
    </source>
</evidence>
<dbReference type="AlphaFoldDB" id="A0A5B1M9G5"/>
<dbReference type="InterPro" id="IPR037069">
    <property type="entry name" value="AcylCoA_DH/ox_N_sf"/>
</dbReference>
<evidence type="ECO:0000256" key="6">
    <source>
        <dbReference type="RuleBase" id="RU362125"/>
    </source>
</evidence>
<feature type="domain" description="Acyl-CoA dehydrogenase/oxidase N-terminal" evidence="9">
    <location>
        <begin position="38"/>
        <end position="153"/>
    </location>
</feature>
<evidence type="ECO:0000256" key="5">
    <source>
        <dbReference type="ARBA" id="ARBA00023002"/>
    </source>
</evidence>
<dbReference type="GO" id="GO:0016627">
    <property type="term" value="F:oxidoreductase activity, acting on the CH-CH group of donors"/>
    <property type="evidence" value="ECO:0007669"/>
    <property type="project" value="InterPro"/>
</dbReference>
<dbReference type="Pfam" id="PF00441">
    <property type="entry name" value="Acyl-CoA_dh_1"/>
    <property type="match status" value="1"/>
</dbReference>
<feature type="domain" description="Acyl-CoA dehydrogenase/oxidase C-terminal" evidence="7">
    <location>
        <begin position="266"/>
        <end position="421"/>
    </location>
</feature>
<evidence type="ECO:0000259" key="9">
    <source>
        <dbReference type="Pfam" id="PF02771"/>
    </source>
</evidence>
<dbReference type="InterPro" id="IPR006091">
    <property type="entry name" value="Acyl-CoA_Oxase/DH_mid-dom"/>
</dbReference>
<dbReference type="GO" id="GO:0005886">
    <property type="term" value="C:plasma membrane"/>
    <property type="evidence" value="ECO:0007669"/>
    <property type="project" value="TreeGrafter"/>
</dbReference>
<dbReference type="InterPro" id="IPR052161">
    <property type="entry name" value="Mycobact_Acyl-CoA_DH"/>
</dbReference>
<dbReference type="EMBL" id="VUJW01000001">
    <property type="protein sequence ID" value="KAA1429188.1"/>
    <property type="molecule type" value="Genomic_DNA"/>
</dbReference>
<dbReference type="InterPro" id="IPR009100">
    <property type="entry name" value="AcylCoA_DH/oxidase_NM_dom_sf"/>
</dbReference>
<dbReference type="SUPFAM" id="SSF47203">
    <property type="entry name" value="Acyl-CoA dehydrogenase C-terminal domain-like"/>
    <property type="match status" value="1"/>
</dbReference>
<organism evidence="10 11">
    <name type="scientific">Nocardioides antri</name>
    <dbReference type="NCBI Taxonomy" id="2607659"/>
    <lineage>
        <taxon>Bacteria</taxon>
        <taxon>Bacillati</taxon>
        <taxon>Actinomycetota</taxon>
        <taxon>Actinomycetes</taxon>
        <taxon>Propionibacteriales</taxon>
        <taxon>Nocardioidaceae</taxon>
        <taxon>Nocardioides</taxon>
    </lineage>
</organism>
<proteinExistence type="inferred from homology"/>
<evidence type="ECO:0000256" key="3">
    <source>
        <dbReference type="ARBA" id="ARBA00022630"/>
    </source>
</evidence>
<dbReference type="Gene3D" id="2.40.110.10">
    <property type="entry name" value="Butyryl-CoA Dehydrogenase, subunit A, domain 2"/>
    <property type="match status" value="1"/>
</dbReference>
<evidence type="ECO:0000256" key="4">
    <source>
        <dbReference type="ARBA" id="ARBA00022827"/>
    </source>
</evidence>
<evidence type="ECO:0000259" key="7">
    <source>
        <dbReference type="Pfam" id="PF00441"/>
    </source>
</evidence>
<keyword evidence="3 6" id="KW-0285">Flavoprotein</keyword>
<comment type="caution">
    <text evidence="10">The sequence shown here is derived from an EMBL/GenBank/DDBJ whole genome shotgun (WGS) entry which is preliminary data.</text>
</comment>
<dbReference type="Proteomes" id="UP000324351">
    <property type="component" value="Unassembled WGS sequence"/>
</dbReference>
<reference evidence="10 11" key="1">
    <citation type="submission" date="2019-09" db="EMBL/GenBank/DDBJ databases">
        <title>Nocardioides panacisoli sp. nov., isolated from the soil of a ginseng field.</title>
        <authorList>
            <person name="Cho C."/>
        </authorList>
    </citation>
    <scope>NUCLEOTIDE SEQUENCE [LARGE SCALE GENOMIC DNA]</scope>
    <source>
        <strain evidence="10 11">BN140041</strain>
    </source>
</reference>
<evidence type="ECO:0000313" key="10">
    <source>
        <dbReference type="EMBL" id="KAA1429188.1"/>
    </source>
</evidence>